<dbReference type="CDD" id="cd02968">
    <property type="entry name" value="SCO"/>
    <property type="match status" value="1"/>
</dbReference>
<protein>
    <submittedName>
        <fullName evidence="5">SCO family protein</fullName>
    </submittedName>
</protein>
<keyword evidence="6" id="KW-1185">Reference proteome</keyword>
<dbReference type="Proteomes" id="UP000695264">
    <property type="component" value="Unassembled WGS sequence"/>
</dbReference>
<comment type="similarity">
    <text evidence="1">Belongs to the SCO1/2 family.</text>
</comment>
<evidence type="ECO:0000313" key="5">
    <source>
        <dbReference type="EMBL" id="NJP99176.1"/>
    </source>
</evidence>
<dbReference type="RefSeq" id="WP_168099787.1">
    <property type="nucleotide sequence ID" value="NZ_JAATEN010000001.1"/>
</dbReference>
<evidence type="ECO:0000259" key="4">
    <source>
        <dbReference type="PROSITE" id="PS51352"/>
    </source>
</evidence>
<dbReference type="PROSITE" id="PS51352">
    <property type="entry name" value="THIOREDOXIN_2"/>
    <property type="match status" value="1"/>
</dbReference>
<reference evidence="5 6" key="1">
    <citation type="submission" date="2020-03" db="EMBL/GenBank/DDBJ databases">
        <title>WGS of actinomycetes isolated from Thailand.</title>
        <authorList>
            <person name="Thawai C."/>
        </authorList>
    </citation>
    <scope>NUCLEOTIDE SEQUENCE [LARGE SCALE GENOMIC DNA]</scope>
    <source>
        <strain evidence="5 6">PLAI 1-29</strain>
    </source>
</reference>
<evidence type="ECO:0000256" key="1">
    <source>
        <dbReference type="ARBA" id="ARBA00010996"/>
    </source>
</evidence>
<evidence type="ECO:0000256" key="2">
    <source>
        <dbReference type="ARBA" id="ARBA00023008"/>
    </source>
</evidence>
<keyword evidence="2" id="KW-0186">Copper</keyword>
<feature type="region of interest" description="Disordered" evidence="3">
    <location>
        <begin position="61"/>
        <end position="84"/>
    </location>
</feature>
<dbReference type="InterPro" id="IPR003782">
    <property type="entry name" value="SCO1/SenC"/>
</dbReference>
<dbReference type="EMBL" id="JAATEN010000001">
    <property type="protein sequence ID" value="NJP99176.1"/>
    <property type="molecule type" value="Genomic_DNA"/>
</dbReference>
<gene>
    <name evidence="5" type="ORF">HCK00_01020</name>
</gene>
<feature type="region of interest" description="Disordered" evidence="3">
    <location>
        <begin position="1"/>
        <end position="35"/>
    </location>
</feature>
<accession>A0ABX1BN70</accession>
<dbReference type="PANTHER" id="PTHR12151">
    <property type="entry name" value="ELECTRON TRANSPORT PROTIN SCO1/SENC FAMILY MEMBER"/>
    <property type="match status" value="1"/>
</dbReference>
<evidence type="ECO:0000256" key="3">
    <source>
        <dbReference type="SAM" id="MobiDB-lite"/>
    </source>
</evidence>
<dbReference type="PANTHER" id="PTHR12151:SF25">
    <property type="entry name" value="LINALOOL DEHYDRATASE_ISOMERASE DOMAIN-CONTAINING PROTEIN"/>
    <property type="match status" value="1"/>
</dbReference>
<sequence length="254" mass="26778">MHRTHSARPAQPAPSSLSGPSGPSGPRPRRSRRGGRLPLWRAAALTASAVLTLAACGGGSGEGDGSGGDHHAGASASPTKAATVLDTPFEKPDLVLTDTDGETYDLRKETEGRPTLLYFGYTHCPDVCPLTMSNIAVARKALPKEQQKELRVVFITSDPERDTPERLGSWLRGQDPDFTGLTGDFEEIQAGARSVGIGLAPPEKQKNGDIVSTHGTQVLAFSPKDDKAHVLYGEGTTVDDYTADLPVLVEGGTP</sequence>
<feature type="domain" description="Thioredoxin" evidence="4">
    <location>
        <begin position="85"/>
        <end position="250"/>
    </location>
</feature>
<comment type="caution">
    <text evidence="5">The sequence shown here is derived from an EMBL/GenBank/DDBJ whole genome shotgun (WGS) entry which is preliminary data.</text>
</comment>
<dbReference type="SUPFAM" id="SSF52833">
    <property type="entry name" value="Thioredoxin-like"/>
    <property type="match status" value="1"/>
</dbReference>
<name>A0ABX1BN70_9ACTN</name>
<organism evidence="5 6">
    <name type="scientific">Streptomyces zingiberis</name>
    <dbReference type="NCBI Taxonomy" id="2053010"/>
    <lineage>
        <taxon>Bacteria</taxon>
        <taxon>Bacillati</taxon>
        <taxon>Actinomycetota</taxon>
        <taxon>Actinomycetes</taxon>
        <taxon>Kitasatosporales</taxon>
        <taxon>Streptomycetaceae</taxon>
        <taxon>Streptomyces</taxon>
    </lineage>
</organism>
<proteinExistence type="inferred from homology"/>
<dbReference type="InterPro" id="IPR013766">
    <property type="entry name" value="Thioredoxin_domain"/>
</dbReference>
<dbReference type="Pfam" id="PF02630">
    <property type="entry name" value="SCO1-SenC"/>
    <property type="match status" value="1"/>
</dbReference>
<dbReference type="InterPro" id="IPR036249">
    <property type="entry name" value="Thioredoxin-like_sf"/>
</dbReference>
<dbReference type="Gene3D" id="3.40.30.10">
    <property type="entry name" value="Glutaredoxin"/>
    <property type="match status" value="1"/>
</dbReference>
<evidence type="ECO:0000313" key="6">
    <source>
        <dbReference type="Proteomes" id="UP000695264"/>
    </source>
</evidence>